<keyword evidence="1" id="KW-1185">Reference proteome</keyword>
<dbReference type="AlphaFoldDB" id="A0A0N5BBI3"/>
<protein>
    <submittedName>
        <fullName evidence="2">ERCC4 domain-containing protein</fullName>
    </submittedName>
</protein>
<proteinExistence type="predicted"/>
<name>A0A0N5BBI3_STREA</name>
<organism evidence="1 2">
    <name type="scientific">Strongyloides papillosus</name>
    <name type="common">Intestinal threadworm</name>
    <dbReference type="NCBI Taxonomy" id="174720"/>
    <lineage>
        <taxon>Eukaryota</taxon>
        <taxon>Metazoa</taxon>
        <taxon>Ecdysozoa</taxon>
        <taxon>Nematoda</taxon>
        <taxon>Chromadorea</taxon>
        <taxon>Rhabditida</taxon>
        <taxon>Tylenchina</taxon>
        <taxon>Panagrolaimomorpha</taxon>
        <taxon>Strongyloidoidea</taxon>
        <taxon>Strongyloididae</taxon>
        <taxon>Strongyloides</taxon>
    </lineage>
</organism>
<evidence type="ECO:0000313" key="1">
    <source>
        <dbReference type="Proteomes" id="UP000046392"/>
    </source>
</evidence>
<sequence>MDNSSSISNSLKILLIDTPLFGELKFNSIDKKLAKETIYRKISTWPLENKANLFLDLMWKGTPEEIMPKVEYMAECLNFGDYKSGLLLAKKIKILKKNNLFEMKKNVSNIDSTTTKTEDLMSQISNNSSSLPSSIPMSEPVLAKKVNVSSLILSNDTSNTCSLDPKLQSASLKNNSTSSLISLISSNDSTAKIIASENLKIALFKPANKIEKEKFLNNSKNYIPVVISECCSQDAKGYIYTYINGSKVCVRRKKTDNRFSESKTYYNMIKRLFTELSNLKLTKVIITTRESKFLPYFQSISTNSRELVKNSVEGIYDNILTMVKNFDNLFIMNTELISKKKWTKSELINYYCLKNYEKELNRCKTKEDEEDIDISMFTDIPKSPNKF</sequence>
<reference evidence="2" key="1">
    <citation type="submission" date="2017-02" db="UniProtKB">
        <authorList>
            <consortium name="WormBaseParasite"/>
        </authorList>
    </citation>
    <scope>IDENTIFICATION</scope>
</reference>
<accession>A0A0N5BBI3</accession>
<dbReference type="Proteomes" id="UP000046392">
    <property type="component" value="Unplaced"/>
</dbReference>
<dbReference type="WBParaSite" id="SPAL_0000339100.1">
    <property type="protein sequence ID" value="SPAL_0000339100.1"/>
    <property type="gene ID" value="SPAL_0000339100"/>
</dbReference>
<evidence type="ECO:0000313" key="2">
    <source>
        <dbReference type="WBParaSite" id="SPAL_0000339100.1"/>
    </source>
</evidence>